<evidence type="ECO:0000256" key="4">
    <source>
        <dbReference type="ARBA" id="ARBA00022989"/>
    </source>
</evidence>
<dbReference type="Pfam" id="PF17200">
    <property type="entry name" value="sCache_2"/>
    <property type="match status" value="1"/>
</dbReference>
<evidence type="ECO:0000313" key="8">
    <source>
        <dbReference type="EMBL" id="ACL02851.1"/>
    </source>
</evidence>
<reference evidence="8 9" key="1">
    <citation type="journal article" date="2012" name="Environ. Microbiol.">
        <title>The genome sequence of Desulfatibacillum alkenivorans AK-01: a blueprint for anaerobic alkane oxidation.</title>
        <authorList>
            <person name="Callaghan A.V."/>
            <person name="Morris B.E."/>
            <person name="Pereira I.A."/>
            <person name="McInerney M.J."/>
            <person name="Austin R.N."/>
            <person name="Groves J.T."/>
            <person name="Kukor J.J."/>
            <person name="Suflita J.M."/>
            <person name="Young L.Y."/>
            <person name="Zylstra G.J."/>
            <person name="Wawrik B."/>
        </authorList>
    </citation>
    <scope>NUCLEOTIDE SEQUENCE [LARGE SCALE GENOMIC DNA]</scope>
    <source>
        <strain evidence="8 9">AK-01</strain>
    </source>
</reference>
<keyword evidence="4" id="KW-1133">Transmembrane helix</keyword>
<keyword evidence="5" id="KW-0472">Membrane</keyword>
<evidence type="ECO:0000259" key="7">
    <source>
        <dbReference type="SMART" id="SM01049"/>
    </source>
</evidence>
<comment type="subcellular location">
    <subcellularLocation>
        <location evidence="1">Cell membrane</location>
        <topology evidence="1">Multi-pass membrane protein</topology>
    </subcellularLocation>
</comment>
<evidence type="ECO:0000313" key="9">
    <source>
        <dbReference type="Proteomes" id="UP000000739"/>
    </source>
</evidence>
<dbReference type="Proteomes" id="UP000000739">
    <property type="component" value="Chromosome"/>
</dbReference>
<dbReference type="eggNOG" id="COG4564">
    <property type="taxonomic scope" value="Bacteria"/>
</dbReference>
<sequence length="158" mass="17285">MKKMFGWLPKAAVVAALFSLVFPAFAADKATKEECIGKCEAAAQLMETKGAAEAFKAINDKGGEFVWKDSYVFCLDLEKQCNAAHPISPALIGRNLMMAKDVNGKMFFAEFISVAVNQGDGWVSYMWPKPGDQGPSPKITYVKKVPNQPYAMCAGIYE</sequence>
<dbReference type="RefSeq" id="WP_012610288.1">
    <property type="nucleotide sequence ID" value="NC_011768.1"/>
</dbReference>
<keyword evidence="3" id="KW-0812">Transmembrane</keyword>
<dbReference type="HOGENOM" id="CLU_081845_2_0_7"/>
<organism evidence="8 9">
    <name type="scientific">Desulfatibacillum aliphaticivorans</name>
    <dbReference type="NCBI Taxonomy" id="218208"/>
    <lineage>
        <taxon>Bacteria</taxon>
        <taxon>Pseudomonadati</taxon>
        <taxon>Thermodesulfobacteriota</taxon>
        <taxon>Desulfobacteria</taxon>
        <taxon>Desulfobacterales</taxon>
        <taxon>Desulfatibacillaceae</taxon>
        <taxon>Desulfatibacillum</taxon>
    </lineage>
</organism>
<gene>
    <name evidence="8" type="ordered locus">Dalk_1148</name>
</gene>
<keyword evidence="9" id="KW-1185">Reference proteome</keyword>
<dbReference type="GO" id="GO:0005886">
    <property type="term" value="C:plasma membrane"/>
    <property type="evidence" value="ECO:0007669"/>
    <property type="project" value="UniProtKB-SubCell"/>
</dbReference>
<evidence type="ECO:0000256" key="5">
    <source>
        <dbReference type="ARBA" id="ARBA00023136"/>
    </source>
</evidence>
<dbReference type="Gene3D" id="3.30.450.20">
    <property type="entry name" value="PAS domain"/>
    <property type="match status" value="1"/>
</dbReference>
<feature type="chain" id="PRO_5002869048" evidence="6">
    <location>
        <begin position="27"/>
        <end position="158"/>
    </location>
</feature>
<feature type="signal peptide" evidence="6">
    <location>
        <begin position="1"/>
        <end position="26"/>
    </location>
</feature>
<protein>
    <submittedName>
        <fullName evidence="8">Cache, type 2 domain protein</fullName>
    </submittedName>
</protein>
<evidence type="ECO:0000256" key="3">
    <source>
        <dbReference type="ARBA" id="ARBA00022692"/>
    </source>
</evidence>
<dbReference type="InterPro" id="IPR033480">
    <property type="entry name" value="sCache_2"/>
</dbReference>
<feature type="domain" description="Single Cache" evidence="7">
    <location>
        <begin position="24"/>
        <end position="109"/>
    </location>
</feature>
<name>B8F9A5_DESAL</name>
<dbReference type="KEGG" id="dal:Dalk_1148"/>
<dbReference type="AlphaFoldDB" id="B8F9A5"/>
<evidence type="ECO:0000256" key="2">
    <source>
        <dbReference type="ARBA" id="ARBA00022475"/>
    </source>
</evidence>
<evidence type="ECO:0000256" key="1">
    <source>
        <dbReference type="ARBA" id="ARBA00004651"/>
    </source>
</evidence>
<accession>B8F9A5</accession>
<evidence type="ECO:0000256" key="6">
    <source>
        <dbReference type="SAM" id="SignalP"/>
    </source>
</evidence>
<keyword evidence="2" id="KW-1003">Cell membrane</keyword>
<keyword evidence="6" id="KW-0732">Signal</keyword>
<dbReference type="EMBL" id="CP001322">
    <property type="protein sequence ID" value="ACL02851.1"/>
    <property type="molecule type" value="Genomic_DNA"/>
</dbReference>
<proteinExistence type="predicted"/>
<dbReference type="SMART" id="SM01049">
    <property type="entry name" value="Cache_2"/>
    <property type="match status" value="1"/>
</dbReference>